<dbReference type="PANTHER" id="PTHR12496">
    <property type="entry name" value="CGI-41 METHYLTRANSFERASE"/>
    <property type="match status" value="1"/>
</dbReference>
<dbReference type="EnsemblMetazoa" id="AMEM011058-RA">
    <property type="protein sequence ID" value="AMEM011058-PA"/>
    <property type="gene ID" value="AMEM011058"/>
</dbReference>
<feature type="domain" description="Methyltransferase" evidence="1">
    <location>
        <begin position="109"/>
        <end position="253"/>
    </location>
</feature>
<dbReference type="VEuPathDB" id="VectorBase:AMEM011058"/>
<dbReference type="VEuPathDB" id="VectorBase:AMEM21_012043"/>
<organism evidence="2 3">
    <name type="scientific">Anopheles merus</name>
    <name type="common">Mosquito</name>
    <dbReference type="NCBI Taxonomy" id="30066"/>
    <lineage>
        <taxon>Eukaryota</taxon>
        <taxon>Metazoa</taxon>
        <taxon>Ecdysozoa</taxon>
        <taxon>Arthropoda</taxon>
        <taxon>Hexapoda</taxon>
        <taxon>Insecta</taxon>
        <taxon>Pterygota</taxon>
        <taxon>Neoptera</taxon>
        <taxon>Endopterygota</taxon>
        <taxon>Diptera</taxon>
        <taxon>Nematocera</taxon>
        <taxon>Culicoidea</taxon>
        <taxon>Culicidae</taxon>
        <taxon>Anophelinae</taxon>
        <taxon>Anopheles</taxon>
    </lineage>
</organism>
<sequence length="465" mass="53352">MFLFSETIPFDYRTYFAAAILFLEQYSWIFRYNNTKFIRSGVLEALPREWIVDLDTLSNAEFNQIPLGLYKDSWCSSFREFLSQVRALQVEYEEFVERGEKPRITNNEKKHYEVTNLSSFIGSLRCVSKDPPKVYVDFGCGVGLLTRRVNELFDVKVLGIDGNAALIEQCNKTHHATQDLQFIQHFITNDSFASIERELADRFDAPKATTVRAAVMGLHACADLSITAIQCFLQCDWCSSITIMPCCYHLMKTLPEQTFASNGEIGFKNFPLCDELRCMVAAGKRALVCKSFLRLACQQTTARWQSLTVEQHLQHGRTMFRRGLIDAVLEAGESVRVGKLKQIPEQTTVDNLLQQFTLRKAGEGATAQEQPWAEHHQEKLTVLLDRYGTDGPRLAEYIECLQMCLQKICENVVLLDRMCYLEQEAKRGGLQISRKLVRLPNDRITPRCFIFHASRKDQINFNTQN</sequence>
<dbReference type="PANTHER" id="PTHR12496:SF0">
    <property type="entry name" value="METHYLTRANSFERASE DOMAIN-CONTAINING PROTEIN"/>
    <property type="match status" value="1"/>
</dbReference>
<dbReference type="AlphaFoldDB" id="A0A182V9B2"/>
<evidence type="ECO:0000313" key="3">
    <source>
        <dbReference type="Proteomes" id="UP000075903"/>
    </source>
</evidence>
<dbReference type="Gene3D" id="3.40.50.150">
    <property type="entry name" value="Vaccinia Virus protein VP39"/>
    <property type="match status" value="1"/>
</dbReference>
<dbReference type="InterPro" id="IPR025714">
    <property type="entry name" value="Methyltranfer_dom"/>
</dbReference>
<keyword evidence="3" id="KW-1185">Reference proteome</keyword>
<dbReference type="Pfam" id="PF13679">
    <property type="entry name" value="Methyltransf_32"/>
    <property type="match status" value="1"/>
</dbReference>
<reference evidence="2" key="1">
    <citation type="submission" date="2020-05" db="UniProtKB">
        <authorList>
            <consortium name="EnsemblMetazoa"/>
        </authorList>
    </citation>
    <scope>IDENTIFICATION</scope>
    <source>
        <strain evidence="2">MAF</strain>
    </source>
</reference>
<dbReference type="InterPro" id="IPR029063">
    <property type="entry name" value="SAM-dependent_MTases_sf"/>
</dbReference>
<dbReference type="InterPro" id="IPR052220">
    <property type="entry name" value="METTL25"/>
</dbReference>
<dbReference type="STRING" id="30066.A0A182V9B2"/>
<evidence type="ECO:0000313" key="2">
    <source>
        <dbReference type="EnsemblMetazoa" id="AMEM011058-PA"/>
    </source>
</evidence>
<name>A0A182V9B2_ANOME</name>
<evidence type="ECO:0000259" key="1">
    <source>
        <dbReference type="Pfam" id="PF13679"/>
    </source>
</evidence>
<dbReference type="SUPFAM" id="SSF53335">
    <property type="entry name" value="S-adenosyl-L-methionine-dependent methyltransferases"/>
    <property type="match status" value="1"/>
</dbReference>
<protein>
    <submittedName>
        <fullName evidence="2">Methyltranfer_dom domain-containing protein</fullName>
    </submittedName>
</protein>
<dbReference type="CDD" id="cd02440">
    <property type="entry name" value="AdoMet_MTases"/>
    <property type="match status" value="1"/>
</dbReference>
<dbReference type="Proteomes" id="UP000075903">
    <property type="component" value="Unassembled WGS sequence"/>
</dbReference>
<accession>A0A182V9B2</accession>
<proteinExistence type="predicted"/>